<name>A0AAN6F5S4_EXODE</name>
<evidence type="ECO:0000313" key="4">
    <source>
        <dbReference type="Proteomes" id="UP001161757"/>
    </source>
</evidence>
<dbReference type="InterPro" id="IPR046896">
    <property type="entry name" value="Cup1-like_N"/>
</dbReference>
<feature type="region of interest" description="Disordered" evidence="1">
    <location>
        <begin position="272"/>
        <end position="292"/>
    </location>
</feature>
<sequence length="360" mass="41429">MTTNPVHLYRALLRECSYLPLPRCRSYMKAYVTESFRRWLPKYKYTGTLTTLGRTNTGRVPHFLKQVQLLHRGRKFHSTLKRANEGYLVPFEKVLRMTYGRTGPRRHEMLERFIAGTTAATPVTRKIDHVDGEGHSDSDNNTNNDGHDEAGPVPKYSRTWHPSPQFQALIDSQAEHQHLFGRSGPNYKVKKRFTPPATTTWGEPLPERRYRNLKHDWHVQNLKAVLPPLPEQEYKEVYDLVTGAVELPAPIPRRPKARVSPEEEDRQIAERHASMIHEGPRPGPRAKDDMLGRPHRLTPRLFRRTLARAVLKQAPLVKAAPSSHDGLGMVFVWDDGLWQSIVKNSTPKQTRQGQTELLFN</sequence>
<accession>A0AAN6F5S4</accession>
<gene>
    <name evidence="3" type="ORF">HRR80_000852</name>
</gene>
<dbReference type="Proteomes" id="UP001161757">
    <property type="component" value="Unassembled WGS sequence"/>
</dbReference>
<evidence type="ECO:0000313" key="3">
    <source>
        <dbReference type="EMBL" id="KAJ8996115.1"/>
    </source>
</evidence>
<dbReference type="EMBL" id="JAJGCB010000001">
    <property type="protein sequence ID" value="KAJ8996115.1"/>
    <property type="molecule type" value="Genomic_DNA"/>
</dbReference>
<feature type="domain" description="LYR motif-containing protein Cup1-like N-terminal" evidence="2">
    <location>
        <begin position="8"/>
        <end position="110"/>
    </location>
</feature>
<dbReference type="AlphaFoldDB" id="A0AAN6F5S4"/>
<evidence type="ECO:0000256" key="1">
    <source>
        <dbReference type="SAM" id="MobiDB-lite"/>
    </source>
</evidence>
<evidence type="ECO:0000259" key="2">
    <source>
        <dbReference type="Pfam" id="PF20263"/>
    </source>
</evidence>
<proteinExistence type="predicted"/>
<organism evidence="3 4">
    <name type="scientific">Exophiala dermatitidis</name>
    <name type="common">Black yeast-like fungus</name>
    <name type="synonym">Wangiella dermatitidis</name>
    <dbReference type="NCBI Taxonomy" id="5970"/>
    <lineage>
        <taxon>Eukaryota</taxon>
        <taxon>Fungi</taxon>
        <taxon>Dikarya</taxon>
        <taxon>Ascomycota</taxon>
        <taxon>Pezizomycotina</taxon>
        <taxon>Eurotiomycetes</taxon>
        <taxon>Chaetothyriomycetidae</taxon>
        <taxon>Chaetothyriales</taxon>
        <taxon>Herpotrichiellaceae</taxon>
        <taxon>Exophiala</taxon>
    </lineage>
</organism>
<dbReference type="Pfam" id="PF20263">
    <property type="entry name" value="LYRM2-like"/>
    <property type="match status" value="1"/>
</dbReference>
<comment type="caution">
    <text evidence="3">The sequence shown here is derived from an EMBL/GenBank/DDBJ whole genome shotgun (WGS) entry which is preliminary data.</text>
</comment>
<protein>
    <recommendedName>
        <fullName evidence="2">LYR motif-containing protein Cup1-like N-terminal domain-containing protein</fullName>
    </recommendedName>
</protein>
<feature type="region of interest" description="Disordered" evidence="1">
    <location>
        <begin position="124"/>
        <end position="161"/>
    </location>
</feature>
<feature type="compositionally biased region" description="Basic and acidic residues" evidence="1">
    <location>
        <begin position="125"/>
        <end position="138"/>
    </location>
</feature>
<feature type="region of interest" description="Disordered" evidence="1">
    <location>
        <begin position="180"/>
        <end position="200"/>
    </location>
</feature>
<reference evidence="3" key="1">
    <citation type="submission" date="2023-01" db="EMBL/GenBank/DDBJ databases">
        <title>Exophiala dermititidis isolated from Cystic Fibrosis Patient.</title>
        <authorList>
            <person name="Kurbessoian T."/>
            <person name="Crocker A."/>
            <person name="Murante D."/>
            <person name="Hogan D.A."/>
            <person name="Stajich J.E."/>
        </authorList>
    </citation>
    <scope>NUCLEOTIDE SEQUENCE</scope>
    <source>
        <strain evidence="3">Ex8</strain>
    </source>
</reference>
<dbReference type="CDD" id="cd20273">
    <property type="entry name" value="Complex1_LYR_unchar"/>
    <property type="match status" value="1"/>
</dbReference>